<dbReference type="SUPFAM" id="SSF51445">
    <property type="entry name" value="(Trans)glycosidases"/>
    <property type="match status" value="1"/>
</dbReference>
<dbReference type="InterPro" id="IPR006047">
    <property type="entry name" value="GH13_cat_dom"/>
</dbReference>
<feature type="region of interest" description="Disordered" evidence="1">
    <location>
        <begin position="1217"/>
        <end position="1256"/>
    </location>
</feature>
<dbReference type="AlphaFoldDB" id="A0A9E2L4J1"/>
<reference evidence="3" key="1">
    <citation type="journal article" date="2021" name="PeerJ">
        <title>Extensive microbial diversity within the chicken gut microbiome revealed by metagenomics and culture.</title>
        <authorList>
            <person name="Gilroy R."/>
            <person name="Ravi A."/>
            <person name="Getino M."/>
            <person name="Pursley I."/>
            <person name="Horton D.L."/>
            <person name="Alikhan N.F."/>
            <person name="Baker D."/>
            <person name="Gharbi K."/>
            <person name="Hall N."/>
            <person name="Watson M."/>
            <person name="Adriaenssens E.M."/>
            <person name="Foster-Nyarko E."/>
            <person name="Jarju S."/>
            <person name="Secka A."/>
            <person name="Antonio M."/>
            <person name="Oren A."/>
            <person name="Chaudhuri R.R."/>
            <person name="La Ragione R."/>
            <person name="Hildebrand F."/>
            <person name="Pallen M.J."/>
        </authorList>
    </citation>
    <scope>NUCLEOTIDE SEQUENCE</scope>
    <source>
        <strain evidence="3">Gambia15-2214</strain>
    </source>
</reference>
<feature type="compositionally biased region" description="Basic and acidic residues" evidence="1">
    <location>
        <begin position="1221"/>
        <end position="1238"/>
    </location>
</feature>
<reference evidence="3" key="2">
    <citation type="submission" date="2021-04" db="EMBL/GenBank/DDBJ databases">
        <authorList>
            <person name="Gilroy R."/>
        </authorList>
    </citation>
    <scope>NUCLEOTIDE SEQUENCE</scope>
    <source>
        <strain evidence="3">Gambia15-2214</strain>
    </source>
</reference>
<evidence type="ECO:0000313" key="3">
    <source>
        <dbReference type="EMBL" id="MBU3850965.1"/>
    </source>
</evidence>
<comment type="caution">
    <text evidence="3">The sequence shown here is derived from an EMBL/GenBank/DDBJ whole genome shotgun (WGS) entry which is preliminary data.</text>
</comment>
<evidence type="ECO:0000256" key="1">
    <source>
        <dbReference type="SAM" id="MobiDB-lite"/>
    </source>
</evidence>
<dbReference type="Pfam" id="PF00128">
    <property type="entry name" value="Alpha-amylase"/>
    <property type="match status" value="1"/>
</dbReference>
<gene>
    <name evidence="3" type="ORF">IAA16_10395</name>
</gene>
<evidence type="ECO:0000313" key="4">
    <source>
        <dbReference type="Proteomes" id="UP000823914"/>
    </source>
</evidence>
<dbReference type="EMBL" id="JAHLFV010000237">
    <property type="protein sequence ID" value="MBU3850965.1"/>
    <property type="molecule type" value="Genomic_DNA"/>
</dbReference>
<dbReference type="SMART" id="SM00642">
    <property type="entry name" value="Aamy"/>
    <property type="match status" value="1"/>
</dbReference>
<proteinExistence type="predicted"/>
<accession>A0A9E2L4J1</accession>
<dbReference type="PANTHER" id="PTHR47786">
    <property type="entry name" value="ALPHA-1,4-GLUCAN:MALTOSE-1-PHOSPHATE MALTOSYLTRANSFERASE"/>
    <property type="match status" value="1"/>
</dbReference>
<dbReference type="Gene3D" id="3.20.20.80">
    <property type="entry name" value="Glycosidases"/>
    <property type="match status" value="1"/>
</dbReference>
<feature type="domain" description="Glycosyl hydrolase family 13 catalytic" evidence="2">
    <location>
        <begin position="346"/>
        <end position="737"/>
    </location>
</feature>
<dbReference type="Proteomes" id="UP000823914">
    <property type="component" value="Unassembled WGS sequence"/>
</dbReference>
<sequence>MITVLDWNKISVDKNLSLNEFHVSREIREKCDFDKGLFASSGNIILANFKNVRLFAKKINDLIAREEKDSVAAGKKMIKAGQLNAMGLIDEIFHYVCGLYRRDNKVSVFEELLGELDTAYGKEAVNEILQVFNETFPPVAVFKGEISVKEYLAGEGLDAITGAIRSNRVSTLEELILLRLANENPAFKPFYLLFNDDKLKKLSLYEPGWDKIKGFFKNQPVFGPNNVDLITMLKEPVVFSPDSLKGQLDYIRTYWSELLGEWLTRLLAGMDMISEEEKAAWAPLTGAGSNGIDMAPYNYDSLLQEYERFSPDKEWMPKVILMAKTVLVWLDQLSKKYKREITRLDQIPDEELDLLAHRGFTGLWLIGLWERSHASKRIKQICGNPEAAASAYSLYDYDIAQGLGGWDALDNLRRRLWQRGIRLASDMVPNHTGMDSRWINEKPDMFVQTRDCPFPTYTFNGENLSLNDRVGVYLEDHYYSKNDCAVVFKRVDHYTGDVRYIYHGNDGTGMPWNDTAQIDFLNPEAREAVIQEILHVARNFPIIRFDAAMVLAKKHIRRLWYPEPGQGGDIASRAEHAISRDEFEAKIPNEFWREVVDRVATEVPDTLLLAEAFWMMEGYFVRTLGMHRVYNSAFMNMLKREDNFKYRQTIKNTIEFDPQILKRYVNFMNNPDEETAVAQFGKEDKYFGVCTLMVTMPGLPMFGHGQIEGFTEKYGMEFTKAYWNETPDENLIARHERDIFPLMKKRYLFAEIENFLFYDVWDNGVVNENVFAYSNRCGSERAVVFYNNVYQQASGWIKQSCAYAVKTGSGEKDIRMETKTIGEALGLTPNEKNFCIFREQRSGLWYIRSAKDICDNGLYLRLNGFESQVMMDIYQVADDETGKYRCLMETLDGRGVSDIDTALREIFLKELYKAFADVITKDFVSDMALLCKTPVQLQSSQMEKPAVAQVLERVKPAIMTWIDIARQFIDGNYGAKTVVDLDKCGKLESPKKVWEQFEKSFTAMFALFEKGQTGENTYATSVFEGIVERPRCGEILGSFSVLYTLRLILGSKATAKNTADLISLWGLDRKLRDILLGEGISVATSYIPLRSILCVLPFIDVLENMKTAKKTEKDEEEKISPKVVKEYAALLMHSIVTSSDAALIAGVNVFDNIVWFNDEKMADAMWFGTVVPAVIGSLEDKYALLEAMYKVLMDAKKKAEYKVDNLTTLLPLPTPKVKAKATGEKVKGKAGDKSEKSSSAKTKTVKSSKKKDDLKK</sequence>
<dbReference type="InterPro" id="IPR017853">
    <property type="entry name" value="GH"/>
</dbReference>
<organism evidence="3 4">
    <name type="scientific">Candidatus Treponema excrementipullorum</name>
    <dbReference type="NCBI Taxonomy" id="2838768"/>
    <lineage>
        <taxon>Bacteria</taxon>
        <taxon>Pseudomonadati</taxon>
        <taxon>Spirochaetota</taxon>
        <taxon>Spirochaetia</taxon>
        <taxon>Spirochaetales</taxon>
        <taxon>Treponemataceae</taxon>
        <taxon>Treponema</taxon>
    </lineage>
</organism>
<dbReference type="GO" id="GO:0005975">
    <property type="term" value="P:carbohydrate metabolic process"/>
    <property type="evidence" value="ECO:0007669"/>
    <property type="project" value="InterPro"/>
</dbReference>
<name>A0A9E2L4J1_9SPIR</name>
<dbReference type="PANTHER" id="PTHR47786:SF2">
    <property type="entry name" value="GLYCOSYL HYDROLASE FAMILY 13 CATALYTIC DOMAIN-CONTAINING PROTEIN"/>
    <property type="match status" value="1"/>
</dbReference>
<protein>
    <submittedName>
        <fullName evidence="3">Alpha-amylase</fullName>
    </submittedName>
</protein>
<evidence type="ECO:0000259" key="2">
    <source>
        <dbReference type="SMART" id="SM00642"/>
    </source>
</evidence>